<dbReference type="RefSeq" id="WP_168102330.1">
    <property type="nucleotide sequence ID" value="NZ_JAATEN010000009.1"/>
</dbReference>
<gene>
    <name evidence="7" type="ORF">HCK00_14555</name>
</gene>
<dbReference type="Pfam" id="PF00278">
    <property type="entry name" value="Orn_DAP_Arg_deC"/>
    <property type="match status" value="1"/>
</dbReference>
<keyword evidence="8" id="KW-1185">Reference proteome</keyword>
<dbReference type="Pfam" id="PF02784">
    <property type="entry name" value="Orn_Arg_deC_N"/>
    <property type="match status" value="1"/>
</dbReference>
<feature type="region of interest" description="Disordered" evidence="4">
    <location>
        <begin position="403"/>
        <end position="434"/>
    </location>
</feature>
<sequence>MRRGELLRHARRYGTPLYLYDLAEVRERAAELRAVLPPGARLLYSLKANPLPPVVGAARGAGCGAEVCSTGELEAALAAGYRPGAVLYGGPGKTRAEVDEAVARGVRTFSCESRHELPLLRAAAVARGRRLRLLLRLRPGDGPPCGLSMARGRPFGLSAREAAAICLDAGPADPWTVEGCHLYLGSQLPDADALLDGFARARAAVTALQRATGFTPRVVDLGGGFPWPYAAPGHGCDLTPLRAPLAALTAGWDPPPAPRVWFESGRRLMAACGTLLATVLDVKEVPGRPLLAVTDAGVHVLGGMTGLGRLLPPGAGPENLSAAPGSRPEVTADIAGPLCTPLDQLASRTRVARPDVGDVLSFPNVGAYGLTTGLTAFLSRPAPLQLVHDGGARPALWRLTTRTAPVAPGGGGEPDGADAPVAVEDGEAPSGARR</sequence>
<keyword evidence="2" id="KW-0663">Pyridoxal phosphate</keyword>
<dbReference type="Gene3D" id="3.20.20.10">
    <property type="entry name" value="Alanine racemase"/>
    <property type="match status" value="1"/>
</dbReference>
<evidence type="ECO:0000313" key="7">
    <source>
        <dbReference type="EMBL" id="NJQ01717.1"/>
    </source>
</evidence>
<dbReference type="InterPro" id="IPR029066">
    <property type="entry name" value="PLP-binding_barrel"/>
</dbReference>
<evidence type="ECO:0000259" key="6">
    <source>
        <dbReference type="Pfam" id="PF02784"/>
    </source>
</evidence>
<dbReference type="InterPro" id="IPR002433">
    <property type="entry name" value="Orn_de-COase"/>
</dbReference>
<proteinExistence type="inferred from homology"/>
<dbReference type="InterPro" id="IPR000183">
    <property type="entry name" value="Orn/DAP/Arg_de-COase"/>
</dbReference>
<comment type="cofactor">
    <cofactor evidence="1">
        <name>pyridoxal 5'-phosphate</name>
        <dbReference type="ChEBI" id="CHEBI:597326"/>
    </cofactor>
</comment>
<comment type="caution">
    <text evidence="7">The sequence shown here is derived from an EMBL/GenBank/DDBJ whole genome shotgun (WGS) entry which is preliminary data.</text>
</comment>
<dbReference type="Proteomes" id="UP000695264">
    <property type="component" value="Unassembled WGS sequence"/>
</dbReference>
<dbReference type="PANTHER" id="PTHR43727">
    <property type="entry name" value="DIAMINOPIMELATE DECARBOXYLASE"/>
    <property type="match status" value="1"/>
</dbReference>
<evidence type="ECO:0000259" key="5">
    <source>
        <dbReference type="Pfam" id="PF00278"/>
    </source>
</evidence>
<dbReference type="InterPro" id="IPR022643">
    <property type="entry name" value="De-COase2_C"/>
</dbReference>
<dbReference type="PRINTS" id="PR01179">
    <property type="entry name" value="ODADCRBXLASE"/>
</dbReference>
<organism evidence="7 8">
    <name type="scientific">Streptomyces zingiberis</name>
    <dbReference type="NCBI Taxonomy" id="2053010"/>
    <lineage>
        <taxon>Bacteria</taxon>
        <taxon>Bacillati</taxon>
        <taxon>Actinomycetota</taxon>
        <taxon>Actinomycetes</taxon>
        <taxon>Kitasatosporales</taxon>
        <taxon>Streptomycetaceae</taxon>
        <taxon>Streptomyces</taxon>
    </lineage>
</organism>
<dbReference type="PRINTS" id="PR01182">
    <property type="entry name" value="ORNDCRBXLASE"/>
</dbReference>
<evidence type="ECO:0000256" key="2">
    <source>
        <dbReference type="ARBA" id="ARBA00022898"/>
    </source>
</evidence>
<accession>A0ABX1C188</accession>
<dbReference type="EMBL" id="JAATEN010000009">
    <property type="protein sequence ID" value="NJQ01717.1"/>
    <property type="molecule type" value="Genomic_DNA"/>
</dbReference>
<reference evidence="7 8" key="1">
    <citation type="submission" date="2020-03" db="EMBL/GenBank/DDBJ databases">
        <title>WGS of actinomycetes isolated from Thailand.</title>
        <authorList>
            <person name="Thawai C."/>
        </authorList>
    </citation>
    <scope>NUCLEOTIDE SEQUENCE [LARGE SCALE GENOMIC DNA]</scope>
    <source>
        <strain evidence="7 8">PLAI 1-29</strain>
    </source>
</reference>
<dbReference type="InterPro" id="IPR022644">
    <property type="entry name" value="De-COase2_N"/>
</dbReference>
<name>A0ABX1C188_9ACTN</name>
<comment type="similarity">
    <text evidence="3">Belongs to the Orn/Lys/Arg decarboxylase class-II family.</text>
</comment>
<feature type="domain" description="Orn/DAP/Arg decarboxylase 2 C-terminal" evidence="5">
    <location>
        <begin position="21"/>
        <end position="366"/>
    </location>
</feature>
<evidence type="ECO:0000256" key="3">
    <source>
        <dbReference type="RuleBase" id="RU003737"/>
    </source>
</evidence>
<dbReference type="InterPro" id="IPR022657">
    <property type="entry name" value="De-COase2_CS"/>
</dbReference>
<dbReference type="PANTHER" id="PTHR43727:SF2">
    <property type="entry name" value="GROUP IV DECARBOXYLASE"/>
    <property type="match status" value="1"/>
</dbReference>
<evidence type="ECO:0000313" key="8">
    <source>
        <dbReference type="Proteomes" id="UP000695264"/>
    </source>
</evidence>
<dbReference type="PROSITE" id="PS00879">
    <property type="entry name" value="ODR_DC_2_2"/>
    <property type="match status" value="1"/>
</dbReference>
<dbReference type="InterPro" id="IPR009006">
    <property type="entry name" value="Ala_racemase/Decarboxylase_C"/>
</dbReference>
<protein>
    <submittedName>
        <fullName evidence="7">Type III PLP-dependent enzyme</fullName>
    </submittedName>
</protein>
<evidence type="ECO:0000256" key="1">
    <source>
        <dbReference type="ARBA" id="ARBA00001933"/>
    </source>
</evidence>
<dbReference type="SUPFAM" id="SSF50621">
    <property type="entry name" value="Alanine racemase C-terminal domain-like"/>
    <property type="match status" value="1"/>
</dbReference>
<evidence type="ECO:0000256" key="4">
    <source>
        <dbReference type="SAM" id="MobiDB-lite"/>
    </source>
</evidence>
<dbReference type="Gene3D" id="2.40.37.10">
    <property type="entry name" value="Lyase, Ornithine Decarboxylase, Chain A, domain 1"/>
    <property type="match status" value="1"/>
</dbReference>
<dbReference type="SUPFAM" id="SSF51419">
    <property type="entry name" value="PLP-binding barrel"/>
    <property type="match status" value="1"/>
</dbReference>
<feature type="domain" description="Orn/DAP/Arg decarboxylase 2 N-terminal" evidence="6">
    <location>
        <begin position="22"/>
        <end position="269"/>
    </location>
</feature>